<sequence length="230" mass="27017">MEEETEELKKHLQIVTDDDDDVYTDATPLASKIPIVDYKIHTERNRPYFKIIKADGNHMLFISFSTMLKNFDREDLESLWKIKRDRFKKTKPKNYLDEYLLNTLKIMFEKPNVEAVVDTQLSTRLEDSIQKAFRSYTVEFKKKSKDEKKRYIHLVKKSMKEIIKDEVKNQLPQILPKEVSDYATPVIQSTITESLENVVLAKSFSQPKSTYKAAASLIEFVLKKILLDKM</sequence>
<evidence type="ECO:0000313" key="1">
    <source>
        <dbReference type="EMBL" id="GEU52373.1"/>
    </source>
</evidence>
<accession>A0A6L2KS41</accession>
<name>A0A6L2KS41_TANCI</name>
<comment type="caution">
    <text evidence="1">The sequence shown here is derived from an EMBL/GenBank/DDBJ whole genome shotgun (WGS) entry which is preliminary data.</text>
</comment>
<reference evidence="1" key="1">
    <citation type="journal article" date="2019" name="Sci. Rep.">
        <title>Draft genome of Tanacetum cinerariifolium, the natural source of mosquito coil.</title>
        <authorList>
            <person name="Yamashiro T."/>
            <person name="Shiraishi A."/>
            <person name="Satake H."/>
            <person name="Nakayama K."/>
        </authorList>
    </citation>
    <scope>NUCLEOTIDE SEQUENCE</scope>
</reference>
<proteinExistence type="predicted"/>
<dbReference type="AlphaFoldDB" id="A0A6L2KS41"/>
<organism evidence="1">
    <name type="scientific">Tanacetum cinerariifolium</name>
    <name type="common">Dalmatian daisy</name>
    <name type="synonym">Chrysanthemum cinerariifolium</name>
    <dbReference type="NCBI Taxonomy" id="118510"/>
    <lineage>
        <taxon>Eukaryota</taxon>
        <taxon>Viridiplantae</taxon>
        <taxon>Streptophyta</taxon>
        <taxon>Embryophyta</taxon>
        <taxon>Tracheophyta</taxon>
        <taxon>Spermatophyta</taxon>
        <taxon>Magnoliopsida</taxon>
        <taxon>eudicotyledons</taxon>
        <taxon>Gunneridae</taxon>
        <taxon>Pentapetalae</taxon>
        <taxon>asterids</taxon>
        <taxon>campanulids</taxon>
        <taxon>Asterales</taxon>
        <taxon>Asteraceae</taxon>
        <taxon>Asteroideae</taxon>
        <taxon>Anthemideae</taxon>
        <taxon>Anthemidinae</taxon>
        <taxon>Tanacetum</taxon>
    </lineage>
</organism>
<dbReference type="EMBL" id="BKCJ010003004">
    <property type="protein sequence ID" value="GEU52373.1"/>
    <property type="molecule type" value="Genomic_DNA"/>
</dbReference>
<protein>
    <submittedName>
        <fullName evidence="1">Uncharacterized protein</fullName>
    </submittedName>
</protein>
<gene>
    <name evidence="1" type="ORF">Tci_024351</name>
</gene>